<organism evidence="1 2">
    <name type="scientific">Streptomyces ehimensis</name>
    <dbReference type="NCBI Taxonomy" id="68195"/>
    <lineage>
        <taxon>Bacteria</taxon>
        <taxon>Bacillati</taxon>
        <taxon>Actinomycetota</taxon>
        <taxon>Actinomycetes</taxon>
        <taxon>Kitasatosporales</taxon>
        <taxon>Streptomycetaceae</taxon>
        <taxon>Streptomyces</taxon>
    </lineage>
</organism>
<evidence type="ECO:0000313" key="2">
    <source>
        <dbReference type="Proteomes" id="UP001595990"/>
    </source>
</evidence>
<keyword evidence="2" id="KW-1185">Reference proteome</keyword>
<evidence type="ECO:0000313" key="1">
    <source>
        <dbReference type="EMBL" id="MFC4517027.1"/>
    </source>
</evidence>
<dbReference type="InterPro" id="IPR010982">
    <property type="entry name" value="Lambda_DNA-bd_dom_sf"/>
</dbReference>
<name>A0ABV9BSK6_9ACTN</name>
<proteinExistence type="predicted"/>
<sequence>MPWINCQQGALAERVGSQLRLATALRDARVRDLAPRTQGLSPAALDAVPAIVDEARKVQNLSSVTDDGPPADARPCP</sequence>
<comment type="caution">
    <text evidence="1">The sequence shown here is derived from an EMBL/GenBank/DDBJ whole genome shotgun (WGS) entry which is preliminary data.</text>
</comment>
<accession>A0ABV9BSK6</accession>
<protein>
    <submittedName>
        <fullName evidence="1">Uncharacterized protein</fullName>
    </submittedName>
</protein>
<dbReference type="Gene3D" id="1.10.260.40">
    <property type="entry name" value="lambda repressor-like DNA-binding domains"/>
    <property type="match status" value="1"/>
</dbReference>
<gene>
    <name evidence="1" type="ORF">ACFPEN_29400</name>
</gene>
<dbReference type="EMBL" id="JBHSFS010000017">
    <property type="protein sequence ID" value="MFC4517027.1"/>
    <property type="molecule type" value="Genomic_DNA"/>
</dbReference>
<reference evidence="2" key="1">
    <citation type="journal article" date="2019" name="Int. J. Syst. Evol. Microbiol.">
        <title>The Global Catalogue of Microorganisms (GCM) 10K type strain sequencing project: providing services to taxonomists for standard genome sequencing and annotation.</title>
        <authorList>
            <consortium name="The Broad Institute Genomics Platform"/>
            <consortium name="The Broad Institute Genome Sequencing Center for Infectious Disease"/>
            <person name="Wu L."/>
            <person name="Ma J."/>
        </authorList>
    </citation>
    <scope>NUCLEOTIDE SEQUENCE [LARGE SCALE GENOMIC DNA]</scope>
    <source>
        <strain evidence="2">CECT 8064</strain>
    </source>
</reference>
<dbReference type="Proteomes" id="UP001595990">
    <property type="component" value="Unassembled WGS sequence"/>
</dbReference>
<dbReference type="RefSeq" id="WP_417923837.1">
    <property type="nucleotide sequence ID" value="NZ_JBHSFS010000017.1"/>
</dbReference>